<feature type="domain" description="SLH" evidence="2">
    <location>
        <begin position="1575"/>
        <end position="1635"/>
    </location>
</feature>
<dbReference type="InterPro" id="IPR015943">
    <property type="entry name" value="WD40/YVTN_repeat-like_dom_sf"/>
</dbReference>
<dbReference type="Pfam" id="PF02368">
    <property type="entry name" value="Big_2"/>
    <property type="match status" value="1"/>
</dbReference>
<dbReference type="InterPro" id="IPR015919">
    <property type="entry name" value="Cadherin-like_sf"/>
</dbReference>
<feature type="domain" description="SLH" evidence="2">
    <location>
        <begin position="1702"/>
        <end position="1764"/>
    </location>
</feature>
<dbReference type="SUPFAM" id="SSF75011">
    <property type="entry name" value="3-carboxy-cis,cis-mucoante lactonizing enzyme"/>
    <property type="match status" value="1"/>
</dbReference>
<accession>A0A7W5C9D8</accession>
<dbReference type="EMBL" id="JACHXW010000010">
    <property type="protein sequence ID" value="MBB3153561.1"/>
    <property type="molecule type" value="Genomic_DNA"/>
</dbReference>
<dbReference type="Pfam" id="PF00395">
    <property type="entry name" value="SLH"/>
    <property type="match status" value="3"/>
</dbReference>
<dbReference type="Proteomes" id="UP000518605">
    <property type="component" value="Unassembled WGS sequence"/>
</dbReference>
<evidence type="ECO:0000259" key="3">
    <source>
        <dbReference type="PROSITE" id="PS51841"/>
    </source>
</evidence>
<feature type="domain" description="LTD" evidence="3">
    <location>
        <begin position="49"/>
        <end position="180"/>
    </location>
</feature>
<dbReference type="PANTHER" id="PTHR46928:SF1">
    <property type="entry name" value="MESENCHYME-SPECIFIC CELL SURFACE GLYCOPROTEIN"/>
    <property type="match status" value="1"/>
</dbReference>
<feature type="compositionally biased region" description="Basic and acidic residues" evidence="1">
    <location>
        <begin position="1150"/>
        <end position="1165"/>
    </location>
</feature>
<dbReference type="InterPro" id="IPR001322">
    <property type="entry name" value="Lamin_tail_dom"/>
</dbReference>
<dbReference type="InterPro" id="IPR001119">
    <property type="entry name" value="SLH_dom"/>
</dbReference>
<feature type="region of interest" description="Disordered" evidence="1">
    <location>
        <begin position="1341"/>
        <end position="1360"/>
    </location>
</feature>
<dbReference type="SUPFAM" id="SSF74853">
    <property type="entry name" value="Lamin A/C globular tail domain"/>
    <property type="match status" value="2"/>
</dbReference>
<name>A0A7W5C9D8_9BACL</name>
<reference evidence="4 5" key="1">
    <citation type="submission" date="2020-08" db="EMBL/GenBank/DDBJ databases">
        <title>Genomic Encyclopedia of Type Strains, Phase III (KMG-III): the genomes of soil and plant-associated and newly described type strains.</title>
        <authorList>
            <person name="Whitman W."/>
        </authorList>
    </citation>
    <scope>NUCLEOTIDE SEQUENCE [LARGE SCALE GENOMIC DNA]</scope>
    <source>
        <strain evidence="4 5">CECT 8234</strain>
    </source>
</reference>
<dbReference type="SUPFAM" id="SSF49313">
    <property type="entry name" value="Cadherin-like"/>
    <property type="match status" value="1"/>
</dbReference>
<dbReference type="InterPro" id="IPR036415">
    <property type="entry name" value="Lamin_tail_dom_sf"/>
</dbReference>
<evidence type="ECO:0000256" key="1">
    <source>
        <dbReference type="SAM" id="MobiDB-lite"/>
    </source>
</evidence>
<dbReference type="Gene3D" id="2.130.10.10">
    <property type="entry name" value="YVTN repeat-like/Quinoprotein amine dehydrogenase"/>
    <property type="match status" value="1"/>
</dbReference>
<dbReference type="Gene3D" id="2.60.40.10">
    <property type="entry name" value="Immunoglobulins"/>
    <property type="match status" value="1"/>
</dbReference>
<dbReference type="NCBIfam" id="NF038117">
    <property type="entry name" value="choice_anch_I"/>
    <property type="match status" value="1"/>
</dbReference>
<feature type="domain" description="SLH" evidence="2">
    <location>
        <begin position="1636"/>
        <end position="1699"/>
    </location>
</feature>
<gene>
    <name evidence="4" type="ORF">FHS16_003623</name>
</gene>
<dbReference type="InterPro" id="IPR055188">
    <property type="entry name" value="Choice_anch_I"/>
</dbReference>
<dbReference type="GO" id="GO:0016020">
    <property type="term" value="C:membrane"/>
    <property type="evidence" value="ECO:0007669"/>
    <property type="project" value="InterPro"/>
</dbReference>
<dbReference type="Pfam" id="PF22494">
    <property type="entry name" value="choice_anch_I"/>
    <property type="match status" value="1"/>
</dbReference>
<keyword evidence="5" id="KW-1185">Reference proteome</keyword>
<sequence length="1764" mass="184375">MKIYSKRLVSLLLAAEITASVAMVGGPVLAAGLQPIGTPYAVDNAYDISVPHVVINQVYGGGLADDSGLLVSHGFIELYNPTNSDIDLTGWSLQYADPFTNPEIEPTRAWKMLKLAGTIKAHSSFLITGKSTGAANPKVDLSTKSDQAFDQYINNKGMKVVLMSNQTVIAEANPFLTMPDGYVDMVGTGSNDTNSKIDGYETAHPSGSAEGTSKKKSIRRSNFGDTDNNKLDFKQVDYDNATGDALLAALPRSSADGAWGPGVVQPLAISTAALTDGFVDSAYSAFVQATGGTAPYSFTAEGLPNGLSMNTNGELAGTPTSAISEADVTVTVTDSTAGTPLSISKSFKLTINIEIAAANHVLINEVYGGGGKINKETPPVAAPYLYDFVELYNPTAEPISLAGYHLKYSNKGATTIQGYDFDQDAVILPHDYYLVRLEATWGNTSDKNYGEAFEADAYASTKEQSIGMSDTDGTVELYQGTYASESVVDAVGFGSLTTSLHEGASAGNGSSLPAAIKGVRRVNFQDSNNNAIDFAIVDPSPTKSGDAEGETEVVQGFVKLIGSLQSLEADTNVVIEGLVTTPPVKADNAQATAVRYVQSFTGAIAVEGMDASIPVGAEVRVTGMAGLHEGEIRVKGDPQVLRLNNGIYSLTAEDTFDSSMLVVDKLSMVTSDMHGRRVATTGKAEAINETAKTILLDNGMLLYVNGALPKLAIGDTVKATGAIGVFEGSIRLAIVDASTDMDIVPVSEAFDDTLNVTKIGEYAVGLFNKEGGVAEIVKFNKDNGKFYLVNGSGDPPSLDIVGLGNGSGTLIKEKTIAVKELAETDGFLYGDLTSVDINTVTKHVSVTVQEADSLKAGKILVLDYDGNLVTTYKTGVQPDMIKSTPDGKYILSADEAEPRLGTTDPKGSVTIVNTESGVSTPVYFDDASVIEDGVHIRGQADPADGKIKSSGTKADALYDLEPEYITLSEDNKTAYVSLQENNAIALIDIATNKVKAVKALGLKDYNEARNALDLVKDSAIKLENVPFKGMYMPDGMASHTIDGQTYLFTANEGDVTEWPNRTNGSTIGALKGSLDPNSAAAIFLNGKTAYDGIEVASDMGNDSIYMYGGRSFSIWNADSMDQVFDSGSDFEAITAKRLPEYFNTSNSKTALDDRSGKKGPEPEDIKTGKVGSKVLAFVGLERIGGFMTYDVTDPANAKFVNYTNSRVFKDSEGKDNFNTDTGPEGLEFIPASISPTGQPLLLVAYEVGGKVGVYQLNVSKVTVDRAALAIKVGDAAVKLNAIVEPAGGSPETSVWSSSNPAVAKVDANGSVTAVAPGTAVIAATSADGYGLAETNVTVSEGTVNPAPTLPASTPAPGNSDTTIVNGDTVKAVTNIEATTDSSGKSTAIIKTSQVASALDALNKAAGGKSGAIEFKATSNKSAVSASIQFEKEAIAQLASSGLKTLSLNTELGIVSFDAKAIGTLTAAAGKEQVSIVVKQADKEKLSESAKQVIGSHPAFEFDVTAGSSAVTDLLGGKARLSIPYTLQANEDSHAIVIYYVGSDGQPVVVPNSVYDALTGQLHFTVDHFSTYAVGYNQVSFGDTATSFAKDSIVYLSSRGIIGGMGGDKFAPKANMTRADFALILARIAGADLDAEKASSFTDVKAADYYAGAVAWASENGIAGGTGDGKFEPKANISREQLVTMIVRFSELMGFALPNHTNAQAFSDESSISGFAKEAAAAAQAAGIINGKTAAGSGASQFAPKDAATREETAKMLAIWIQLMA</sequence>
<dbReference type="PROSITE" id="PS51841">
    <property type="entry name" value="LTD"/>
    <property type="match status" value="2"/>
</dbReference>
<dbReference type="InterPro" id="IPR013783">
    <property type="entry name" value="Ig-like_fold"/>
</dbReference>
<comment type="caution">
    <text evidence="4">The sequence shown here is derived from an EMBL/GenBank/DDBJ whole genome shotgun (WGS) entry which is preliminary data.</text>
</comment>
<dbReference type="InterPro" id="IPR052956">
    <property type="entry name" value="Mesenchyme-surface_protein"/>
</dbReference>
<evidence type="ECO:0000313" key="4">
    <source>
        <dbReference type="EMBL" id="MBB3153561.1"/>
    </source>
</evidence>
<dbReference type="RefSeq" id="WP_183565346.1">
    <property type="nucleotide sequence ID" value="NZ_CBCSLB010000007.1"/>
</dbReference>
<dbReference type="Pfam" id="PF00932">
    <property type="entry name" value="LTD"/>
    <property type="match status" value="2"/>
</dbReference>
<organism evidence="4 5">
    <name type="scientific">Paenibacillus endophyticus</name>
    <dbReference type="NCBI Taxonomy" id="1294268"/>
    <lineage>
        <taxon>Bacteria</taxon>
        <taxon>Bacillati</taxon>
        <taxon>Bacillota</taxon>
        <taxon>Bacilli</taxon>
        <taxon>Bacillales</taxon>
        <taxon>Paenibacillaceae</taxon>
        <taxon>Paenibacillus</taxon>
    </lineage>
</organism>
<protein>
    <submittedName>
        <fullName evidence="4">Uncharacterized protein</fullName>
    </submittedName>
</protein>
<dbReference type="PANTHER" id="PTHR46928">
    <property type="entry name" value="MESENCHYME-SPECIFIC CELL SURFACE GLYCOPROTEIN"/>
    <property type="match status" value="1"/>
</dbReference>
<dbReference type="Gene3D" id="2.60.40.1080">
    <property type="match status" value="1"/>
</dbReference>
<proteinExistence type="predicted"/>
<evidence type="ECO:0000259" key="2">
    <source>
        <dbReference type="PROSITE" id="PS51272"/>
    </source>
</evidence>
<dbReference type="GO" id="GO:0005509">
    <property type="term" value="F:calcium ion binding"/>
    <property type="evidence" value="ECO:0007669"/>
    <property type="project" value="InterPro"/>
</dbReference>
<dbReference type="SMART" id="SM00635">
    <property type="entry name" value="BID_2"/>
    <property type="match status" value="1"/>
</dbReference>
<feature type="compositionally biased region" description="Low complexity" evidence="1">
    <location>
        <begin position="1345"/>
        <end position="1356"/>
    </location>
</feature>
<feature type="domain" description="LTD" evidence="3">
    <location>
        <begin position="349"/>
        <end position="495"/>
    </location>
</feature>
<dbReference type="InterPro" id="IPR008964">
    <property type="entry name" value="Invasin/intimin_cell_adhesion"/>
</dbReference>
<feature type="region of interest" description="Disordered" evidence="1">
    <location>
        <begin position="1146"/>
        <end position="1165"/>
    </location>
</feature>
<dbReference type="SUPFAM" id="SSF49373">
    <property type="entry name" value="Invasin/intimin cell-adhesion fragments"/>
    <property type="match status" value="1"/>
</dbReference>
<evidence type="ECO:0000313" key="5">
    <source>
        <dbReference type="Proteomes" id="UP000518605"/>
    </source>
</evidence>
<dbReference type="InterPro" id="IPR003343">
    <property type="entry name" value="Big_2"/>
</dbReference>
<dbReference type="PROSITE" id="PS51272">
    <property type="entry name" value="SLH"/>
    <property type="match status" value="3"/>
</dbReference>
<feature type="region of interest" description="Disordered" evidence="1">
    <location>
        <begin position="194"/>
        <end position="230"/>
    </location>
</feature>